<sequence>MLAFFALIFVLWILLHTSFFQNYIVRRVTHRLSKDLHTTVSIKHVDFELFDKMLLEQTLVLDQKHDTLLYAGAVKVSLTDWFFFKNNITLEYIGLDDAVINLNRKDATWNYQFLVDYFSGPKKAKDTSSGAVQLNLKEIQLNRIKVWQKDEWKGTNLLVSLDNFSCNADTFDLNNHIINIKSVTIGHPLFSQYDYDGNEPEDTTVAAAAPLAEVDNRDTLQWNTDGWKIAVKNLQINDGGLAIEQQTVRPVYTNQFDDQHIIISNINGSFKNFSFLQDTLKANIQLSCKDRSGFTIKNIAAEFKFTPTIMEFNKFDLVTSKSHLTNYYSMRYKNFNDDMQDFVHKVTVEGRFEKSELNSDDLAFFAPDAATWKENFVLSGTARGTIDNLSAKKMIIKAGDDNYLDGDINLRGLPDIDQTFIDFRSRDMRTNYNELARLIPALKDITNPNLSAFGNIKFTGSYTGFIRDFVTYGTLQTDIGTLQTDVQMKVPRDGNPVYNGTISTDNFQLGKFIMNSQIGTIAFNGKINGKGFNAKDVDIGIDGNISRVIFNGYAYTNIIAHGNFRKKLFSGNASIDDPNIKIDTLSGSINFSRTDPEFNLNASVGRLNLQNLGFTNDSISLTGNFNLHFTGNNIDNFLGSAKIYNAILLDNDQHLSFDSLTINSSVQYGKKYLALQTNELEITLNGNFKILELPDAFQLFLNRYYPAYINKPRRKIENQDFTFLVKTRNVSDYIALINKKLSGLDNSIVIGNINVAENILNVQADVPQFNFSNVSFNNIHFAGRGTKDTLAFNGDIDDVIINDSLHAPGTKLQVIAHNDISDVVINTSTNKTLNAANLSAKVVTNSNGFRLMFNSSTFTINEKQWTINEGGILELNKNTLLASNVKFDHDGQEISVYTEPSALDSGNDVLIGIKKLDIADFAPLFFKTPKINGFMSGSIRIADPFGKLAVNFDTKTEQFHFEGDSIGILSTSGEYISASGQVKAHVVSDNSLYNFLGDFAYTPNDSSSNQLNGTITLNNSGINILDKYLGDIFSNISGRATGDLHISGTTADTKLTGKVRLDSTSLTVDYTQCRYILENNTLITFNPDEIDFGTIKIKDTLNNTATVSGKLYHSFFDNFFFNDLHLKTDPRGNGPAKFVLLNTTSKDNKEFYGSLVGEAELSLNGFVTDMKMSIRGQPTDSSHIYLPTGETAETGPLDYIEFTKFGREMKADLVSRKSSNIKVDMAITANPYAKIDVILDETTGDVIKAQGNGKLNITAGTRDPLTIRGRYDIEEGQYTFNFQTFLKTPFNLQKGYIEWQGDPYLANLNIDAIYRASNVDLSNIPTSAGRSSVKGDVDIIFKLRGTLREPTPTFEFQFPFDNALKSDPIAIEYLKTFQSDQNELNRQVTSLLLFNTFMSSQQGLLTGNNTGNFVTRSVGQILSSTLSSSLNTWLQKLLNTNSVNLYTNINTSDFNFQKGGTQKEIQNVGNFGVKTAFLQNRLLVNFGGNVDYRLAQGASNSNANFLFTPDVSFEYLISPDGRLRVIGFNHSDADLGDISGITRRNRTGVQLSYRKEFDTFTEFFTNQKRRINKRVIDTTSAN</sequence>
<evidence type="ECO:0000256" key="2">
    <source>
        <dbReference type="ARBA" id="ARBA00022692"/>
    </source>
</evidence>
<evidence type="ECO:0000259" key="5">
    <source>
        <dbReference type="Pfam" id="PF04357"/>
    </source>
</evidence>
<evidence type="ECO:0000256" key="4">
    <source>
        <dbReference type="ARBA" id="ARBA00023136"/>
    </source>
</evidence>
<dbReference type="PANTHER" id="PTHR36985:SF1">
    <property type="entry name" value="TRANSLOCATION AND ASSEMBLY MODULE SUBUNIT TAMB"/>
    <property type="match status" value="1"/>
</dbReference>
<dbReference type="PANTHER" id="PTHR36985">
    <property type="entry name" value="TRANSLOCATION AND ASSEMBLY MODULE SUBUNIT TAMB"/>
    <property type="match status" value="1"/>
</dbReference>
<dbReference type="GO" id="GO:0009306">
    <property type="term" value="P:protein secretion"/>
    <property type="evidence" value="ECO:0007669"/>
    <property type="project" value="InterPro"/>
</dbReference>
<dbReference type="RefSeq" id="WP_150412797.1">
    <property type="nucleotide sequence ID" value="NZ_VYQF01000001.1"/>
</dbReference>
<dbReference type="EMBL" id="VYQF01000001">
    <property type="protein sequence ID" value="KAA9040738.1"/>
    <property type="molecule type" value="Genomic_DNA"/>
</dbReference>
<keyword evidence="3" id="KW-1133">Transmembrane helix</keyword>
<dbReference type="Proteomes" id="UP000326903">
    <property type="component" value="Unassembled WGS sequence"/>
</dbReference>
<keyword evidence="2" id="KW-0812">Transmembrane</keyword>
<comment type="caution">
    <text evidence="6">The sequence shown here is derived from an EMBL/GenBank/DDBJ whole genome shotgun (WGS) entry which is preliminary data.</text>
</comment>
<proteinExistence type="predicted"/>
<feature type="domain" description="Translocation and assembly module TamB C-terminal" evidence="5">
    <location>
        <begin position="1095"/>
        <end position="1557"/>
    </location>
</feature>
<evidence type="ECO:0000313" key="6">
    <source>
        <dbReference type="EMBL" id="KAA9040738.1"/>
    </source>
</evidence>
<evidence type="ECO:0000313" key="7">
    <source>
        <dbReference type="Proteomes" id="UP000326903"/>
    </source>
</evidence>
<keyword evidence="4" id="KW-0472">Membrane</keyword>
<name>A0A5J5IJQ1_9BACT</name>
<accession>A0A5J5IJQ1</accession>
<gene>
    <name evidence="6" type="ORF">FW778_01470</name>
</gene>
<comment type="subcellular location">
    <subcellularLocation>
        <location evidence="1">Membrane</location>
        <topology evidence="1">Single-pass membrane protein</topology>
    </subcellularLocation>
</comment>
<evidence type="ECO:0000256" key="3">
    <source>
        <dbReference type="ARBA" id="ARBA00022989"/>
    </source>
</evidence>
<evidence type="ECO:0000256" key="1">
    <source>
        <dbReference type="ARBA" id="ARBA00004167"/>
    </source>
</evidence>
<organism evidence="6 7">
    <name type="scientific">Ginsengibacter hankyongi</name>
    <dbReference type="NCBI Taxonomy" id="2607284"/>
    <lineage>
        <taxon>Bacteria</taxon>
        <taxon>Pseudomonadati</taxon>
        <taxon>Bacteroidota</taxon>
        <taxon>Chitinophagia</taxon>
        <taxon>Chitinophagales</taxon>
        <taxon>Chitinophagaceae</taxon>
        <taxon>Ginsengibacter</taxon>
    </lineage>
</organism>
<dbReference type="InterPro" id="IPR007452">
    <property type="entry name" value="TamB_C"/>
</dbReference>
<protein>
    <recommendedName>
        <fullName evidence="5">Translocation and assembly module TamB C-terminal domain-containing protein</fullName>
    </recommendedName>
</protein>
<dbReference type="Pfam" id="PF04357">
    <property type="entry name" value="TamB"/>
    <property type="match status" value="1"/>
</dbReference>
<keyword evidence="7" id="KW-1185">Reference proteome</keyword>
<dbReference type="GO" id="GO:0005886">
    <property type="term" value="C:plasma membrane"/>
    <property type="evidence" value="ECO:0007669"/>
    <property type="project" value="InterPro"/>
</dbReference>
<reference evidence="6 7" key="1">
    <citation type="submission" date="2019-09" db="EMBL/GenBank/DDBJ databases">
        <title>Draft genome sequence of Ginsengibacter sp. BR5-29.</title>
        <authorList>
            <person name="Im W.-T."/>
        </authorList>
    </citation>
    <scope>NUCLEOTIDE SEQUENCE [LARGE SCALE GENOMIC DNA]</scope>
    <source>
        <strain evidence="6 7">BR5-29</strain>
    </source>
</reference>